<dbReference type="AlphaFoldDB" id="A7SDG8"/>
<dbReference type="STRING" id="45351.A7SDG8"/>
<gene>
    <name evidence="2" type="ORF">NEMVEDRAFT_v1g114209</name>
</gene>
<dbReference type="Proteomes" id="UP000001593">
    <property type="component" value="Unassembled WGS sequence"/>
</dbReference>
<name>A7SDG8_NEMVE</name>
<feature type="non-terminal residue" evidence="2">
    <location>
        <position position="1"/>
    </location>
</feature>
<dbReference type="PhylomeDB" id="A7SDG8"/>
<dbReference type="GO" id="GO:0006631">
    <property type="term" value="P:fatty acid metabolic process"/>
    <property type="evidence" value="ECO:0000318"/>
    <property type="project" value="GO_Central"/>
</dbReference>
<dbReference type="EMBL" id="DS469630">
    <property type="protein sequence ID" value="EDO38222.1"/>
    <property type="molecule type" value="Genomic_DNA"/>
</dbReference>
<dbReference type="SUPFAM" id="SSF51197">
    <property type="entry name" value="Clavaminate synthase-like"/>
    <property type="match status" value="1"/>
</dbReference>
<dbReference type="InParanoid" id="A7SDG8"/>
<dbReference type="KEGG" id="nve:5509826"/>
<dbReference type="PANTHER" id="PTHR21052">
    <property type="entry name" value="SPERMATOGENESIS ASSOCIATED 11-RELATED"/>
    <property type="match status" value="1"/>
</dbReference>
<accession>A7SDG8</accession>
<proteinExistence type="predicted"/>
<dbReference type="InterPro" id="IPR032870">
    <property type="entry name" value="ALKBH7-like"/>
</dbReference>
<dbReference type="Gene3D" id="2.60.120.590">
    <property type="entry name" value="Alpha-ketoglutarate-dependent dioxygenase AlkB-like"/>
    <property type="match status" value="1"/>
</dbReference>
<dbReference type="PANTHER" id="PTHR21052:SF0">
    <property type="entry name" value="ALPHA-KETOGLUTARATE-DEPENDENT DIOXYGENASE ALKB HOMOLOG 7, MITOCHONDRIAL"/>
    <property type="match status" value="1"/>
</dbReference>
<evidence type="ECO:0000313" key="3">
    <source>
        <dbReference type="Proteomes" id="UP000001593"/>
    </source>
</evidence>
<keyword evidence="3" id="KW-1185">Reference proteome</keyword>
<evidence type="ECO:0000313" key="2">
    <source>
        <dbReference type="EMBL" id="EDO38222.1"/>
    </source>
</evidence>
<dbReference type="OMA" id="VEPHMKR"/>
<sequence length="185" mass="21631">EKLQDLVSGNLEVCEDFISAEEENLLLKEIEPYLKRQKYQYDHWDGAIHGYRETEKSQWPVEILRIFKRMKDTAFSPGTKLLPRVHGLDLAPNGYIKPHIDSVKFCGSTIAGLSLLSSSVMRFVHKEHNTVMVDTLLPARSMYIIRNAVRYEFTHEVLSDEMSYWRGEHILRDRRISVILRNQPE</sequence>
<dbReference type="InterPro" id="IPR037151">
    <property type="entry name" value="AlkB-like_sf"/>
</dbReference>
<dbReference type="HOGENOM" id="CLU_092162_2_0_1"/>
<organism evidence="2 3">
    <name type="scientific">Nematostella vectensis</name>
    <name type="common">Starlet sea anemone</name>
    <dbReference type="NCBI Taxonomy" id="45351"/>
    <lineage>
        <taxon>Eukaryota</taxon>
        <taxon>Metazoa</taxon>
        <taxon>Cnidaria</taxon>
        <taxon>Anthozoa</taxon>
        <taxon>Hexacorallia</taxon>
        <taxon>Actiniaria</taxon>
        <taxon>Edwardsiidae</taxon>
        <taxon>Nematostella</taxon>
    </lineage>
</organism>
<reference evidence="2 3" key="1">
    <citation type="journal article" date="2007" name="Science">
        <title>Sea anemone genome reveals ancestral eumetazoan gene repertoire and genomic organization.</title>
        <authorList>
            <person name="Putnam N.H."/>
            <person name="Srivastava M."/>
            <person name="Hellsten U."/>
            <person name="Dirks B."/>
            <person name="Chapman J."/>
            <person name="Salamov A."/>
            <person name="Terry A."/>
            <person name="Shapiro H."/>
            <person name="Lindquist E."/>
            <person name="Kapitonov V.V."/>
            <person name="Jurka J."/>
            <person name="Genikhovich G."/>
            <person name="Grigoriev I.V."/>
            <person name="Lucas S.M."/>
            <person name="Steele R.E."/>
            <person name="Finnerty J.R."/>
            <person name="Technau U."/>
            <person name="Martindale M.Q."/>
            <person name="Rokhsar D.S."/>
        </authorList>
    </citation>
    <scope>NUCLEOTIDE SEQUENCE [LARGE SCALE GENOMIC DNA]</scope>
    <source>
        <strain evidence="3">CH2 X CH6</strain>
    </source>
</reference>
<protein>
    <submittedName>
        <fullName evidence="2">Uncharacterized protein</fullName>
    </submittedName>
</protein>
<dbReference type="GO" id="GO:0005759">
    <property type="term" value="C:mitochondrial matrix"/>
    <property type="evidence" value="ECO:0000318"/>
    <property type="project" value="GO_Central"/>
</dbReference>
<dbReference type="eggNOG" id="KOG4176">
    <property type="taxonomic scope" value="Eukaryota"/>
</dbReference>
<dbReference type="GO" id="GO:0006974">
    <property type="term" value="P:DNA damage response"/>
    <property type="evidence" value="ECO:0007669"/>
    <property type="project" value="InterPro"/>
</dbReference>
<evidence type="ECO:0000256" key="1">
    <source>
        <dbReference type="ARBA" id="ARBA00001954"/>
    </source>
</evidence>
<comment type="cofactor">
    <cofactor evidence="1">
        <name>Fe(2+)</name>
        <dbReference type="ChEBI" id="CHEBI:29033"/>
    </cofactor>
</comment>